<dbReference type="EMBL" id="CAJFCJ010000009">
    <property type="protein sequence ID" value="CAD5118493.1"/>
    <property type="molecule type" value="Genomic_DNA"/>
</dbReference>
<dbReference type="OrthoDB" id="46189at2759"/>
<keyword evidence="6" id="KW-0333">Golgi apparatus</keyword>
<proteinExistence type="inferred from homology"/>
<dbReference type="GO" id="GO:0000139">
    <property type="term" value="C:Golgi membrane"/>
    <property type="evidence" value="ECO:0007669"/>
    <property type="project" value="UniProtKB-SubCell"/>
</dbReference>
<reference evidence="9 10" key="1">
    <citation type="submission" date="2020-08" db="EMBL/GenBank/DDBJ databases">
        <authorList>
            <person name="Hejnol A."/>
        </authorList>
    </citation>
    <scope>NUCLEOTIDE SEQUENCE [LARGE SCALE GENOMIC DNA]</scope>
</reference>
<dbReference type="Pfam" id="PF08700">
    <property type="entry name" value="VPS51_Exo84_N"/>
    <property type="match status" value="1"/>
</dbReference>
<dbReference type="PANTHER" id="PTHR31658:SF0">
    <property type="entry name" value="CONSERVED OLIGOMERIC GOLGI COMPLEX SUBUNIT 1"/>
    <property type="match status" value="1"/>
</dbReference>
<dbReference type="GO" id="GO:0006891">
    <property type="term" value="P:intra-Golgi vesicle-mediated transport"/>
    <property type="evidence" value="ECO:0007669"/>
    <property type="project" value="InterPro"/>
</dbReference>
<evidence type="ECO:0000256" key="8">
    <source>
        <dbReference type="SAM" id="Coils"/>
    </source>
</evidence>
<dbReference type="GO" id="GO:0017119">
    <property type="term" value="C:Golgi transport complex"/>
    <property type="evidence" value="ECO:0007669"/>
    <property type="project" value="InterPro"/>
</dbReference>
<dbReference type="Proteomes" id="UP000549394">
    <property type="component" value="Unassembled WGS sequence"/>
</dbReference>
<organism evidence="9 10">
    <name type="scientific">Dimorphilus gyrociliatus</name>
    <dbReference type="NCBI Taxonomy" id="2664684"/>
    <lineage>
        <taxon>Eukaryota</taxon>
        <taxon>Metazoa</taxon>
        <taxon>Spiralia</taxon>
        <taxon>Lophotrochozoa</taxon>
        <taxon>Annelida</taxon>
        <taxon>Polychaeta</taxon>
        <taxon>Polychaeta incertae sedis</taxon>
        <taxon>Dinophilidae</taxon>
        <taxon>Dimorphilus</taxon>
    </lineage>
</organism>
<keyword evidence="5" id="KW-0653">Protein transport</keyword>
<dbReference type="PANTHER" id="PTHR31658">
    <property type="entry name" value="CONSERVED OLIGOMERIC GOLGI COMPLEX SUBUNIT 1"/>
    <property type="match status" value="1"/>
</dbReference>
<evidence type="ECO:0000256" key="7">
    <source>
        <dbReference type="ARBA" id="ARBA00023136"/>
    </source>
</evidence>
<comment type="caution">
    <text evidence="9">The sequence shown here is derived from an EMBL/GenBank/DDBJ whole genome shotgun (WGS) entry which is preliminary data.</text>
</comment>
<evidence type="ECO:0000256" key="1">
    <source>
        <dbReference type="ARBA" id="ARBA00004395"/>
    </source>
</evidence>
<sequence length="893" mass="103743">MPQSEDVTTLFEGKPIQDIIAIEQSTRAEIEKKKENLRQMVGERYRDIIDAADTIRDMKSNAEKMELQISKVDSGSAPFLDSIMACSSIENDFEMCKQVKMYMSMSEHIWEALSAKKFLLATQLYLITKNIQSNIQRKFPHILQNAPVIHLQWVSLIHFKTTILNMCRNVLQMIDVDDDIVAESLSAILFLENFTCRQVLRDFLVGRTNALQKACRTETQSVTIKSKICKLVTLMFNSLYQIYVIFAKENYESFILHKLRNNTQKEYVERLLDQFSCKEYTYLVINDTSSKVDDLCVVSENDLRSLCEEWFIASSKLIKENVSDFLMYLDSIKSMSNILESIWELLKEDSRFSLWHTICRSILGYEMCVWKDILSPMFQKRIEQLVTKSFDEMLEKNNAFLDDMLRNVTDIQRDINIHSYVWQEQAEDLTSDCAWMSSSAKSLTSGGGLVMKTKGYSPSVQRFCKYVNASIKSLLEDMEYFLKRTYNGYSVELEDEEKLVFDKYSLNEKLTNSLLDLTESYLKKLIEELRTRIKREDNNEILARVGVLLGRIADSLLKLCPSITQCILNSSYEESVKFLKNITKIKSEKNSKWFHCENLLSQFFEETLSLWTDYAIIDLVGKFEVHFSGISLSSFIYESTKWDEILIEEKEDDNDKAVSTQIRIPMTASWYVHDLLFNARLLLHTIGGHSIPRSVKQKPKDSDCNEIVHFYRTIIQKFTSTLWRKVLENYQHYLTSSKSSERVNQSDGAIRQVIALQMLFDVQFLHSFLCADKILNEEYQSVLQDFEKRVDPFDFAVFSPPMSQHLQRQCQKNKLFFGIFTGKDSNPTDMRKTMSGNPDQHNLLAITSTTTRFSLFPVTSNRSVSERLEKSQTAPVQAQGESFLDNIPWFRNN</sequence>
<accession>A0A7I8VQD1</accession>
<evidence type="ECO:0000256" key="5">
    <source>
        <dbReference type="ARBA" id="ARBA00022927"/>
    </source>
</evidence>
<keyword evidence="8" id="KW-0175">Coiled coil</keyword>
<evidence type="ECO:0000256" key="2">
    <source>
        <dbReference type="ARBA" id="ARBA00006653"/>
    </source>
</evidence>
<protein>
    <recommendedName>
        <fullName evidence="3">Conserved oligomeric Golgi complex subunit 1</fullName>
    </recommendedName>
</protein>
<comment type="similarity">
    <text evidence="2">Belongs to the COG1 family.</text>
</comment>
<evidence type="ECO:0000256" key="6">
    <source>
        <dbReference type="ARBA" id="ARBA00023034"/>
    </source>
</evidence>
<evidence type="ECO:0000313" key="9">
    <source>
        <dbReference type="EMBL" id="CAD5118493.1"/>
    </source>
</evidence>
<dbReference type="AlphaFoldDB" id="A0A7I8VQD1"/>
<keyword evidence="4" id="KW-0813">Transport</keyword>
<dbReference type="GO" id="GO:0015031">
    <property type="term" value="P:protein transport"/>
    <property type="evidence" value="ECO:0007669"/>
    <property type="project" value="UniProtKB-KW"/>
</dbReference>
<evidence type="ECO:0000256" key="4">
    <source>
        <dbReference type="ARBA" id="ARBA00022448"/>
    </source>
</evidence>
<evidence type="ECO:0000256" key="3">
    <source>
        <dbReference type="ARBA" id="ARBA00020978"/>
    </source>
</evidence>
<evidence type="ECO:0000313" key="10">
    <source>
        <dbReference type="Proteomes" id="UP000549394"/>
    </source>
</evidence>
<gene>
    <name evidence="9" type="ORF">DGYR_LOCUS6862</name>
</gene>
<comment type="subcellular location">
    <subcellularLocation>
        <location evidence="1">Golgi apparatus membrane</location>
        <topology evidence="1">Peripheral membrane protein</topology>
    </subcellularLocation>
</comment>
<name>A0A7I8VQD1_9ANNE</name>
<keyword evidence="7" id="KW-0472">Membrane</keyword>
<feature type="coiled-coil region" evidence="8">
    <location>
        <begin position="20"/>
        <end position="68"/>
    </location>
</feature>
<dbReference type="InterPro" id="IPR033370">
    <property type="entry name" value="COG1"/>
</dbReference>
<keyword evidence="10" id="KW-1185">Reference proteome</keyword>